<dbReference type="InterPro" id="IPR011990">
    <property type="entry name" value="TPR-like_helical_dom_sf"/>
</dbReference>
<protein>
    <submittedName>
        <fullName evidence="2">Uncharacterized protein</fullName>
    </submittedName>
</protein>
<feature type="chain" id="PRO_5011707951" evidence="1">
    <location>
        <begin position="26"/>
        <end position="246"/>
    </location>
</feature>
<name>A0A1H3HRM7_9BACT</name>
<evidence type="ECO:0000313" key="3">
    <source>
        <dbReference type="Proteomes" id="UP000199249"/>
    </source>
</evidence>
<dbReference type="AlphaFoldDB" id="A0A1H3HRM7"/>
<organism evidence="2 3">
    <name type="scientific">Hymenobacter psychrophilus</name>
    <dbReference type="NCBI Taxonomy" id="651662"/>
    <lineage>
        <taxon>Bacteria</taxon>
        <taxon>Pseudomonadati</taxon>
        <taxon>Bacteroidota</taxon>
        <taxon>Cytophagia</taxon>
        <taxon>Cytophagales</taxon>
        <taxon>Hymenobacteraceae</taxon>
        <taxon>Hymenobacter</taxon>
    </lineage>
</organism>
<feature type="signal peptide" evidence="1">
    <location>
        <begin position="1"/>
        <end position="25"/>
    </location>
</feature>
<dbReference type="SUPFAM" id="SSF48452">
    <property type="entry name" value="TPR-like"/>
    <property type="match status" value="1"/>
</dbReference>
<evidence type="ECO:0000313" key="2">
    <source>
        <dbReference type="EMBL" id="SDY17329.1"/>
    </source>
</evidence>
<keyword evidence="3" id="KW-1185">Reference proteome</keyword>
<keyword evidence="1" id="KW-0732">Signal</keyword>
<dbReference type="STRING" id="651662.SAMN04488069_10689"/>
<gene>
    <name evidence="2" type="ORF">SAMN04488069_10689</name>
</gene>
<sequence>MKLPISPFLFLTALLLGAGLQPALAQRGGKAAKNAAGATREAVLSSRSQPLFGGLSAVQAEQALGPATVAGLAGSFASRAEASQFFSNKGYEYLVESQRDTAAYRFNLAWVLDPNNSEAYHGLAIVASSNPSPEQSIQLLEKGLVLDPTSSPLLSDLGSSYLIRYEQGKKKKDLKTGTELLQKATTQDPANAAAWQQLGRAYYYQEQYAQAWEAVHKGQGTSISSVDFGLISDLLTHLPDPKGTYK</sequence>
<evidence type="ECO:0000256" key="1">
    <source>
        <dbReference type="SAM" id="SignalP"/>
    </source>
</evidence>
<proteinExistence type="predicted"/>
<dbReference type="Gene3D" id="1.25.40.10">
    <property type="entry name" value="Tetratricopeptide repeat domain"/>
    <property type="match status" value="1"/>
</dbReference>
<reference evidence="3" key="1">
    <citation type="submission" date="2016-10" db="EMBL/GenBank/DDBJ databases">
        <authorList>
            <person name="Varghese N."/>
            <person name="Submissions S."/>
        </authorList>
    </citation>
    <scope>NUCLEOTIDE SEQUENCE [LARGE SCALE GENOMIC DNA]</scope>
    <source>
        <strain evidence="3">CGMCC 1.8975</strain>
    </source>
</reference>
<accession>A0A1H3HRM7</accession>
<dbReference type="Proteomes" id="UP000199249">
    <property type="component" value="Unassembled WGS sequence"/>
</dbReference>
<dbReference type="EMBL" id="FNOV01000006">
    <property type="protein sequence ID" value="SDY17329.1"/>
    <property type="molecule type" value="Genomic_DNA"/>
</dbReference>